<dbReference type="GO" id="GO:0003878">
    <property type="term" value="F:ATP citrate synthase activity"/>
    <property type="evidence" value="ECO:0007669"/>
    <property type="project" value="TreeGrafter"/>
</dbReference>
<dbReference type="EMBL" id="JAXIOK010000004">
    <property type="protein sequence ID" value="KAK4773153.1"/>
    <property type="molecule type" value="Genomic_DNA"/>
</dbReference>
<dbReference type="GO" id="GO:0005829">
    <property type="term" value="C:cytosol"/>
    <property type="evidence" value="ECO:0007669"/>
    <property type="project" value="TreeGrafter"/>
</dbReference>
<dbReference type="Proteomes" id="UP001345219">
    <property type="component" value="Chromosome 22"/>
</dbReference>
<reference evidence="1 2" key="1">
    <citation type="journal article" date="2023" name="Hortic Res">
        <title>Pangenome of water caltrop reveals structural variations and asymmetric subgenome divergence after allopolyploidization.</title>
        <authorList>
            <person name="Zhang X."/>
            <person name="Chen Y."/>
            <person name="Wang L."/>
            <person name="Yuan Y."/>
            <person name="Fang M."/>
            <person name="Shi L."/>
            <person name="Lu R."/>
            <person name="Comes H.P."/>
            <person name="Ma Y."/>
            <person name="Chen Y."/>
            <person name="Huang G."/>
            <person name="Zhou Y."/>
            <person name="Zheng Z."/>
            <person name="Qiu Y."/>
        </authorList>
    </citation>
    <scope>NUCLEOTIDE SEQUENCE [LARGE SCALE GENOMIC DNA]</scope>
    <source>
        <tissue evidence="1">Roots</tissue>
    </source>
</reference>
<dbReference type="SUPFAM" id="SSF48256">
    <property type="entry name" value="Citrate synthase"/>
    <property type="match status" value="1"/>
</dbReference>
<evidence type="ECO:0000313" key="2">
    <source>
        <dbReference type="Proteomes" id="UP001345219"/>
    </source>
</evidence>
<dbReference type="InterPro" id="IPR002020">
    <property type="entry name" value="Citrate_synthase"/>
</dbReference>
<comment type="caution">
    <text evidence="1">The sequence shown here is derived from an EMBL/GenBank/DDBJ whole genome shotgun (WGS) entry which is preliminary data.</text>
</comment>
<keyword evidence="2" id="KW-1185">Reference proteome</keyword>
<dbReference type="PANTHER" id="PTHR23118:SF42">
    <property type="entry name" value="ATP-CITRATE SYNTHASE"/>
    <property type="match status" value="1"/>
</dbReference>
<dbReference type="GO" id="GO:0006633">
    <property type="term" value="P:fatty acid biosynthetic process"/>
    <property type="evidence" value="ECO:0007669"/>
    <property type="project" value="TreeGrafter"/>
</dbReference>
<dbReference type="GO" id="GO:0006085">
    <property type="term" value="P:acetyl-CoA biosynthetic process"/>
    <property type="evidence" value="ECO:0007669"/>
    <property type="project" value="TreeGrafter"/>
</dbReference>
<dbReference type="AlphaFoldDB" id="A0AAN7KZB1"/>
<sequence length="191" mass="21103">MYNTTARVTMQFKMTAVLGELGGRDEFFLVEGGNIRPAKEVIPPQIPEDLSTAIKCRKACAPTHIISTISYDRRRVKSLAILAFQCPPSLKGATILLGQIACAATDSIDFLRKIPWSPCILHSRHHQHCQSWERSCIKSGAGCLLIIGPRFAGAIDDTARYLKDAYGRGPTPYEYVECVKKKGIRVPEIGN</sequence>
<proteinExistence type="predicted"/>
<organism evidence="1 2">
    <name type="scientific">Trapa incisa</name>
    <dbReference type="NCBI Taxonomy" id="236973"/>
    <lineage>
        <taxon>Eukaryota</taxon>
        <taxon>Viridiplantae</taxon>
        <taxon>Streptophyta</taxon>
        <taxon>Embryophyta</taxon>
        <taxon>Tracheophyta</taxon>
        <taxon>Spermatophyta</taxon>
        <taxon>Magnoliopsida</taxon>
        <taxon>eudicotyledons</taxon>
        <taxon>Gunneridae</taxon>
        <taxon>Pentapetalae</taxon>
        <taxon>rosids</taxon>
        <taxon>malvids</taxon>
        <taxon>Myrtales</taxon>
        <taxon>Lythraceae</taxon>
        <taxon>Trapa</taxon>
    </lineage>
</organism>
<dbReference type="PANTHER" id="PTHR23118">
    <property type="entry name" value="ATP-CITRATE SYNTHASE"/>
    <property type="match status" value="1"/>
</dbReference>
<name>A0AAN7KZB1_9MYRT</name>
<gene>
    <name evidence="1" type="ORF">SAY87_028172</name>
</gene>
<evidence type="ECO:0000313" key="1">
    <source>
        <dbReference type="EMBL" id="KAK4773153.1"/>
    </source>
</evidence>
<dbReference type="InterPro" id="IPR036969">
    <property type="entry name" value="Citrate_synthase_sf"/>
</dbReference>
<accession>A0AAN7KZB1</accession>
<protein>
    <submittedName>
        <fullName evidence="1">Uncharacterized protein</fullName>
    </submittedName>
</protein>